<name>A0A914L6P6_MELIC</name>
<protein>
    <submittedName>
        <fullName evidence="3">Candidate secreted effector</fullName>
    </submittedName>
</protein>
<reference evidence="3" key="1">
    <citation type="submission" date="2022-11" db="UniProtKB">
        <authorList>
            <consortium name="WormBaseParasite"/>
        </authorList>
    </citation>
    <scope>IDENTIFICATION</scope>
</reference>
<accession>A0A914L6P6</accession>
<feature type="compositionally biased region" description="Basic and acidic residues" evidence="1">
    <location>
        <begin position="66"/>
        <end position="75"/>
    </location>
</feature>
<evidence type="ECO:0000256" key="1">
    <source>
        <dbReference type="SAM" id="MobiDB-lite"/>
    </source>
</evidence>
<dbReference type="WBParaSite" id="Minc3s00307g09851">
    <property type="protein sequence ID" value="Minc3s00307g09851"/>
    <property type="gene ID" value="Minc3s00307g09851"/>
</dbReference>
<sequence length="91" mass="10336">MILSYLCVEVEIKCSLNVVVKGVKEVAQRAAKHITKEKPRIRFPATTKNGGKNEQKPGDYFLENSPTKDWEPTHPVEGKMVKFSEYGNIEE</sequence>
<proteinExistence type="predicted"/>
<evidence type="ECO:0000313" key="2">
    <source>
        <dbReference type="Proteomes" id="UP000887563"/>
    </source>
</evidence>
<keyword evidence="2" id="KW-1185">Reference proteome</keyword>
<dbReference type="AlphaFoldDB" id="A0A914L6P6"/>
<dbReference type="Proteomes" id="UP000887563">
    <property type="component" value="Unplaced"/>
</dbReference>
<feature type="region of interest" description="Disordered" evidence="1">
    <location>
        <begin position="43"/>
        <end position="75"/>
    </location>
</feature>
<organism evidence="2 3">
    <name type="scientific">Meloidogyne incognita</name>
    <name type="common">Southern root-knot nematode worm</name>
    <name type="synonym">Oxyuris incognita</name>
    <dbReference type="NCBI Taxonomy" id="6306"/>
    <lineage>
        <taxon>Eukaryota</taxon>
        <taxon>Metazoa</taxon>
        <taxon>Ecdysozoa</taxon>
        <taxon>Nematoda</taxon>
        <taxon>Chromadorea</taxon>
        <taxon>Rhabditida</taxon>
        <taxon>Tylenchina</taxon>
        <taxon>Tylenchomorpha</taxon>
        <taxon>Tylenchoidea</taxon>
        <taxon>Meloidogynidae</taxon>
        <taxon>Meloidogyninae</taxon>
        <taxon>Meloidogyne</taxon>
        <taxon>Meloidogyne incognita group</taxon>
    </lineage>
</organism>
<evidence type="ECO:0000313" key="3">
    <source>
        <dbReference type="WBParaSite" id="Minc3s00307g09851"/>
    </source>
</evidence>